<proteinExistence type="predicted"/>
<evidence type="ECO:0000313" key="3">
    <source>
        <dbReference type="WBParaSite" id="maker-uti_cns_0003812-snap-gene-0.5-mRNA-1"/>
    </source>
</evidence>
<evidence type="ECO:0000313" key="2">
    <source>
        <dbReference type="Proteomes" id="UP000095280"/>
    </source>
</evidence>
<accession>A0A1I8GZK0</accession>
<organism evidence="2 3">
    <name type="scientific">Macrostomum lignano</name>
    <dbReference type="NCBI Taxonomy" id="282301"/>
    <lineage>
        <taxon>Eukaryota</taxon>
        <taxon>Metazoa</taxon>
        <taxon>Spiralia</taxon>
        <taxon>Lophotrochozoa</taxon>
        <taxon>Platyhelminthes</taxon>
        <taxon>Rhabditophora</taxon>
        <taxon>Macrostomorpha</taxon>
        <taxon>Macrostomida</taxon>
        <taxon>Macrostomidae</taxon>
        <taxon>Macrostomum</taxon>
    </lineage>
</organism>
<evidence type="ECO:0000256" key="1">
    <source>
        <dbReference type="SAM" id="MobiDB-lite"/>
    </source>
</evidence>
<keyword evidence="2" id="KW-1185">Reference proteome</keyword>
<dbReference type="WBParaSite" id="maker-uti_cns_0003812-snap-gene-0.5-mRNA-1">
    <property type="protein sequence ID" value="maker-uti_cns_0003812-snap-gene-0.5-mRNA-1"/>
    <property type="gene ID" value="maker-uti_cns_0003812-snap-gene-0.5"/>
</dbReference>
<reference evidence="3" key="1">
    <citation type="submission" date="2016-11" db="UniProtKB">
        <authorList>
            <consortium name="WormBaseParasite"/>
        </authorList>
    </citation>
    <scope>IDENTIFICATION</scope>
</reference>
<protein>
    <submittedName>
        <fullName evidence="3">Ig-like domain-containing protein</fullName>
    </submittedName>
</protein>
<feature type="compositionally biased region" description="Gly residues" evidence="1">
    <location>
        <begin position="103"/>
        <end position="115"/>
    </location>
</feature>
<dbReference type="Proteomes" id="UP000095280">
    <property type="component" value="Unplaced"/>
</dbReference>
<feature type="region of interest" description="Disordered" evidence="1">
    <location>
        <begin position="99"/>
        <end position="119"/>
    </location>
</feature>
<sequence>PGQQCNLTRRRNVTLTCSSSADPAPGLAWRLLLPSPSGGQQTAQELVRSRVSQDRQSTVTSLTVLVEWLPLEQLHLLECVSSSRYFEFSPRTNLTILLPSTDEGGGAGGGEGGSGPDEIVGAASGLGDKVAWIPIAFLATLIRMF</sequence>
<dbReference type="AlphaFoldDB" id="A0A1I8GZK0"/>
<name>A0A1I8GZK0_9PLAT</name>